<dbReference type="eggNOG" id="COG2186">
    <property type="taxonomic scope" value="Bacteria"/>
</dbReference>
<dbReference type="SMART" id="SM00895">
    <property type="entry name" value="FCD"/>
    <property type="match status" value="1"/>
</dbReference>
<dbReference type="Gene3D" id="1.10.10.10">
    <property type="entry name" value="Winged helix-like DNA-binding domain superfamily/Winged helix DNA-binding domain"/>
    <property type="match status" value="1"/>
</dbReference>
<evidence type="ECO:0000313" key="6">
    <source>
        <dbReference type="Proteomes" id="UP000005632"/>
    </source>
</evidence>
<sequence>MQNYIVACTIGTMESLKKERLSVMVTDAIKEIIRNENLKSGDRLYSEKQLSERLEVSRSSIREALRMLEVSGIVKVYQGKGVFINDQDAMVHPVHSWVVENAESLREHFEVRLLIEPHAASVASQRASAKDLETLRKTYDEFVGFVRDGNVSKAISSDGAFHLAVAKATRNRTLIGLMRTMEQTLNEGWYASLHVPGRLESSIDEHNDLLKAIEAKDAEASASAMAKHLNNALSDIQRFFGNI</sequence>
<keyword evidence="2" id="KW-0238">DNA-binding</keyword>
<dbReference type="Gene3D" id="1.20.120.530">
    <property type="entry name" value="GntR ligand-binding domain-like"/>
    <property type="match status" value="1"/>
</dbReference>
<name>G8QQG5_SPHPG</name>
<protein>
    <submittedName>
        <fullName evidence="5">Transcriptional regulator</fullName>
    </submittedName>
</protein>
<proteinExistence type="predicted"/>
<dbReference type="GO" id="GO:0003677">
    <property type="term" value="F:DNA binding"/>
    <property type="evidence" value="ECO:0007669"/>
    <property type="project" value="UniProtKB-KW"/>
</dbReference>
<gene>
    <name evidence="5" type="ordered locus">SpiGrapes_2023</name>
</gene>
<dbReference type="STRING" id="158190.SpiGrapes_2023"/>
<dbReference type="CDD" id="cd07377">
    <property type="entry name" value="WHTH_GntR"/>
    <property type="match status" value="1"/>
</dbReference>
<keyword evidence="3" id="KW-0804">Transcription</keyword>
<dbReference type="Pfam" id="PF07729">
    <property type="entry name" value="FCD"/>
    <property type="match status" value="1"/>
</dbReference>
<dbReference type="InterPro" id="IPR011711">
    <property type="entry name" value="GntR_C"/>
</dbReference>
<keyword evidence="6" id="KW-1185">Reference proteome</keyword>
<dbReference type="EMBL" id="CP003155">
    <property type="protein sequence ID" value="AEV29810.1"/>
    <property type="molecule type" value="Genomic_DNA"/>
</dbReference>
<dbReference type="PANTHER" id="PTHR43537:SF5">
    <property type="entry name" value="UXU OPERON TRANSCRIPTIONAL REGULATOR"/>
    <property type="match status" value="1"/>
</dbReference>
<dbReference type="Proteomes" id="UP000005632">
    <property type="component" value="Chromosome"/>
</dbReference>
<dbReference type="PRINTS" id="PR00035">
    <property type="entry name" value="HTHGNTR"/>
</dbReference>
<dbReference type="HOGENOM" id="CLU_017584_9_0_12"/>
<evidence type="ECO:0000256" key="1">
    <source>
        <dbReference type="ARBA" id="ARBA00023015"/>
    </source>
</evidence>
<evidence type="ECO:0000259" key="4">
    <source>
        <dbReference type="PROSITE" id="PS50949"/>
    </source>
</evidence>
<dbReference type="SUPFAM" id="SSF46785">
    <property type="entry name" value="Winged helix' DNA-binding domain"/>
    <property type="match status" value="1"/>
</dbReference>
<dbReference type="KEGG" id="sgp:SpiGrapes_2023"/>
<dbReference type="InterPro" id="IPR036388">
    <property type="entry name" value="WH-like_DNA-bd_sf"/>
</dbReference>
<keyword evidence="1" id="KW-0805">Transcription regulation</keyword>
<dbReference type="InterPro" id="IPR036390">
    <property type="entry name" value="WH_DNA-bd_sf"/>
</dbReference>
<dbReference type="AlphaFoldDB" id="G8QQG5"/>
<dbReference type="SUPFAM" id="SSF48008">
    <property type="entry name" value="GntR ligand-binding domain-like"/>
    <property type="match status" value="1"/>
</dbReference>
<evidence type="ECO:0000313" key="5">
    <source>
        <dbReference type="EMBL" id="AEV29810.1"/>
    </source>
</evidence>
<feature type="domain" description="HTH gntR-type" evidence="4">
    <location>
        <begin position="19"/>
        <end position="87"/>
    </location>
</feature>
<reference evidence="5 6" key="1">
    <citation type="submission" date="2011-11" db="EMBL/GenBank/DDBJ databases">
        <title>Complete sequence of Spirochaeta sp. grapes.</title>
        <authorList>
            <consortium name="US DOE Joint Genome Institute"/>
            <person name="Lucas S."/>
            <person name="Han J."/>
            <person name="Lapidus A."/>
            <person name="Cheng J.-F."/>
            <person name="Goodwin L."/>
            <person name="Pitluck S."/>
            <person name="Peters L."/>
            <person name="Ovchinnikova G."/>
            <person name="Munk A.C."/>
            <person name="Detter J.C."/>
            <person name="Han C."/>
            <person name="Tapia R."/>
            <person name="Land M."/>
            <person name="Hauser L."/>
            <person name="Kyrpides N."/>
            <person name="Ivanova N."/>
            <person name="Pagani I."/>
            <person name="Ritalahtilisa K."/>
            <person name="Loeffler F."/>
            <person name="Woyke T."/>
        </authorList>
    </citation>
    <scope>NUCLEOTIDE SEQUENCE [LARGE SCALE GENOMIC DNA]</scope>
    <source>
        <strain evidence="6">ATCC BAA-1885 / DSM 22778 / Grapes</strain>
    </source>
</reference>
<dbReference type="InterPro" id="IPR008920">
    <property type="entry name" value="TF_FadR/GntR_C"/>
</dbReference>
<dbReference type="PANTHER" id="PTHR43537">
    <property type="entry name" value="TRANSCRIPTIONAL REGULATOR, GNTR FAMILY"/>
    <property type="match status" value="1"/>
</dbReference>
<accession>G8QQG5</accession>
<dbReference type="SMART" id="SM00345">
    <property type="entry name" value="HTH_GNTR"/>
    <property type="match status" value="1"/>
</dbReference>
<organism evidence="5 6">
    <name type="scientific">Sphaerochaeta pleomorpha (strain ATCC BAA-1885 / DSM 22778 / Grapes)</name>
    <dbReference type="NCBI Taxonomy" id="158190"/>
    <lineage>
        <taxon>Bacteria</taxon>
        <taxon>Pseudomonadati</taxon>
        <taxon>Spirochaetota</taxon>
        <taxon>Spirochaetia</taxon>
        <taxon>Spirochaetales</taxon>
        <taxon>Sphaerochaetaceae</taxon>
        <taxon>Sphaerochaeta</taxon>
    </lineage>
</organism>
<dbReference type="Pfam" id="PF00392">
    <property type="entry name" value="GntR"/>
    <property type="match status" value="1"/>
</dbReference>
<dbReference type="GO" id="GO:0003700">
    <property type="term" value="F:DNA-binding transcription factor activity"/>
    <property type="evidence" value="ECO:0007669"/>
    <property type="project" value="InterPro"/>
</dbReference>
<evidence type="ECO:0000256" key="3">
    <source>
        <dbReference type="ARBA" id="ARBA00023163"/>
    </source>
</evidence>
<dbReference type="PROSITE" id="PS50949">
    <property type="entry name" value="HTH_GNTR"/>
    <property type="match status" value="1"/>
</dbReference>
<evidence type="ECO:0000256" key="2">
    <source>
        <dbReference type="ARBA" id="ARBA00023125"/>
    </source>
</evidence>
<dbReference type="InterPro" id="IPR000524">
    <property type="entry name" value="Tscrpt_reg_HTH_GntR"/>
</dbReference>